<evidence type="ECO:0000256" key="5">
    <source>
        <dbReference type="ARBA" id="ARBA00023134"/>
    </source>
</evidence>
<dbReference type="Pfam" id="PF01031">
    <property type="entry name" value="Dynamin_M"/>
    <property type="match status" value="1"/>
</dbReference>
<keyword evidence="12" id="KW-1185">Reference proteome</keyword>
<dbReference type="AlphaFoldDB" id="A0A8X8A3P8"/>
<dbReference type="Proteomes" id="UP000886885">
    <property type="component" value="Chromosome 4A"/>
</dbReference>
<accession>A0A8X8A3P8</accession>
<dbReference type="PROSITE" id="PS50003">
    <property type="entry name" value="PH_DOMAIN"/>
    <property type="match status" value="1"/>
</dbReference>
<dbReference type="Pfam" id="PF00169">
    <property type="entry name" value="PH"/>
    <property type="match status" value="1"/>
</dbReference>
<keyword evidence="3" id="KW-0547">Nucleotide-binding</keyword>
<keyword evidence="4" id="KW-0378">Hydrolase</keyword>
<evidence type="ECO:0000256" key="3">
    <source>
        <dbReference type="ARBA" id="ARBA00022741"/>
    </source>
</evidence>
<dbReference type="GO" id="GO:0005525">
    <property type="term" value="F:GTP binding"/>
    <property type="evidence" value="ECO:0007669"/>
    <property type="project" value="InterPro"/>
</dbReference>
<feature type="domain" description="Dynamin-type G" evidence="10">
    <location>
        <begin position="37"/>
        <end position="306"/>
    </location>
</feature>
<evidence type="ECO:0000256" key="7">
    <source>
        <dbReference type="SAM" id="MobiDB-lite"/>
    </source>
</evidence>
<dbReference type="GO" id="GO:0005737">
    <property type="term" value="C:cytoplasm"/>
    <property type="evidence" value="ECO:0007669"/>
    <property type="project" value="UniProtKB-ARBA"/>
</dbReference>
<dbReference type="InterPro" id="IPR030381">
    <property type="entry name" value="G_DYNAMIN_dom"/>
</dbReference>
<evidence type="ECO:0000313" key="11">
    <source>
        <dbReference type="EMBL" id="KAG6780041.1"/>
    </source>
</evidence>
<evidence type="ECO:0000259" key="8">
    <source>
        <dbReference type="PROSITE" id="PS50003"/>
    </source>
</evidence>
<dbReference type="EC" id="3.6.5.5" evidence="1"/>
<dbReference type="FunFam" id="1.20.120.1240:FF:000017">
    <property type="entry name" value="Dynamin-2A"/>
    <property type="match status" value="1"/>
</dbReference>
<feature type="region of interest" description="Disordered" evidence="7">
    <location>
        <begin position="551"/>
        <end position="611"/>
    </location>
</feature>
<dbReference type="PROSITE" id="PS51718">
    <property type="entry name" value="G_DYNAMIN_2"/>
    <property type="match status" value="1"/>
</dbReference>
<evidence type="ECO:0000256" key="4">
    <source>
        <dbReference type="ARBA" id="ARBA00022801"/>
    </source>
</evidence>
<comment type="caution">
    <text evidence="11">The sequence shown here is derived from an EMBL/GenBank/DDBJ whole genome shotgun (WGS) entry which is preliminary data.</text>
</comment>
<feature type="region of interest" description="Disordered" evidence="7">
    <location>
        <begin position="667"/>
        <end position="694"/>
    </location>
</feature>
<evidence type="ECO:0000256" key="6">
    <source>
        <dbReference type="ARBA" id="ARBA00023175"/>
    </source>
</evidence>
<feature type="region of interest" description="Disordered" evidence="7">
    <location>
        <begin position="868"/>
        <end position="955"/>
    </location>
</feature>
<dbReference type="InterPro" id="IPR001401">
    <property type="entry name" value="Dynamin_GTPase"/>
</dbReference>
<name>A0A8X8A3P8_POPTO</name>
<dbReference type="EMBL" id="JAAWWB010000007">
    <property type="protein sequence ID" value="KAG6780041.1"/>
    <property type="molecule type" value="Genomic_DNA"/>
</dbReference>
<dbReference type="GO" id="GO:0003924">
    <property type="term" value="F:GTPase activity"/>
    <property type="evidence" value="ECO:0007669"/>
    <property type="project" value="InterPro"/>
</dbReference>
<dbReference type="PROSITE" id="PS51388">
    <property type="entry name" value="GED"/>
    <property type="match status" value="1"/>
</dbReference>
<reference evidence="11" key="1">
    <citation type="journal article" date="2020" name="bioRxiv">
        <title>Hybrid origin of Populus tomentosa Carr. identified through genome sequencing and phylogenomic analysis.</title>
        <authorList>
            <person name="An X."/>
            <person name="Gao K."/>
            <person name="Chen Z."/>
            <person name="Li J."/>
            <person name="Yang X."/>
            <person name="Yang X."/>
            <person name="Zhou J."/>
            <person name="Guo T."/>
            <person name="Zhao T."/>
            <person name="Huang S."/>
            <person name="Miao D."/>
            <person name="Khan W.U."/>
            <person name="Rao P."/>
            <person name="Ye M."/>
            <person name="Lei B."/>
            <person name="Liao W."/>
            <person name="Wang J."/>
            <person name="Ji L."/>
            <person name="Li Y."/>
            <person name="Guo B."/>
            <person name="Mustafa N.S."/>
            <person name="Li S."/>
            <person name="Yun Q."/>
            <person name="Keller S.R."/>
            <person name="Mao J."/>
            <person name="Zhang R."/>
            <person name="Strauss S.H."/>
        </authorList>
    </citation>
    <scope>NUCLEOTIDE SEQUENCE</scope>
    <source>
        <strain evidence="11">GM15</strain>
        <tissue evidence="11">Leaf</tissue>
    </source>
</reference>
<dbReference type="Pfam" id="PF02212">
    <property type="entry name" value="GED"/>
    <property type="match status" value="1"/>
</dbReference>
<dbReference type="InterPro" id="IPR000375">
    <property type="entry name" value="Dynamin_stalk"/>
</dbReference>
<dbReference type="SMART" id="SM00302">
    <property type="entry name" value="GED"/>
    <property type="match status" value="1"/>
</dbReference>
<dbReference type="SMART" id="SM00233">
    <property type="entry name" value="PH"/>
    <property type="match status" value="1"/>
</dbReference>
<dbReference type="InterPro" id="IPR001849">
    <property type="entry name" value="PH_domain"/>
</dbReference>
<dbReference type="GO" id="GO:0008017">
    <property type="term" value="F:microtubule binding"/>
    <property type="evidence" value="ECO:0007669"/>
    <property type="project" value="TreeGrafter"/>
</dbReference>
<feature type="domain" description="GED" evidence="9">
    <location>
        <begin position="775"/>
        <end position="868"/>
    </location>
</feature>
<dbReference type="InterPro" id="IPR019762">
    <property type="entry name" value="Dynamin_GTPase_CS"/>
</dbReference>
<feature type="domain" description="PH" evidence="8">
    <location>
        <begin position="613"/>
        <end position="738"/>
    </location>
</feature>
<feature type="compositionally biased region" description="Basic and acidic residues" evidence="7">
    <location>
        <begin position="588"/>
        <end position="601"/>
    </location>
</feature>
<evidence type="ECO:0000259" key="9">
    <source>
        <dbReference type="PROSITE" id="PS51388"/>
    </source>
</evidence>
<proteinExistence type="predicted"/>
<evidence type="ECO:0000256" key="2">
    <source>
        <dbReference type="ARBA" id="ARBA00022701"/>
    </source>
</evidence>
<dbReference type="PANTHER" id="PTHR11566">
    <property type="entry name" value="DYNAMIN"/>
    <property type="match status" value="1"/>
</dbReference>
<feature type="compositionally biased region" description="Basic and acidic residues" evidence="7">
    <location>
        <begin position="552"/>
        <end position="565"/>
    </location>
</feature>
<feature type="compositionally biased region" description="Basic and acidic residues" evidence="7">
    <location>
        <begin position="675"/>
        <end position="685"/>
    </location>
</feature>
<dbReference type="GO" id="GO:0016020">
    <property type="term" value="C:membrane"/>
    <property type="evidence" value="ECO:0007669"/>
    <property type="project" value="TreeGrafter"/>
</dbReference>
<dbReference type="FunFam" id="2.30.29.30:FF:000212">
    <property type="entry name" value="Dynamin-2A"/>
    <property type="match status" value="1"/>
</dbReference>
<dbReference type="SMART" id="SM00053">
    <property type="entry name" value="DYNc"/>
    <property type="match status" value="1"/>
</dbReference>
<dbReference type="PROSITE" id="PS00410">
    <property type="entry name" value="G_DYNAMIN_1"/>
    <property type="match status" value="1"/>
</dbReference>
<organism evidence="11 12">
    <name type="scientific">Populus tomentosa</name>
    <name type="common">Chinese white poplar</name>
    <dbReference type="NCBI Taxonomy" id="118781"/>
    <lineage>
        <taxon>Eukaryota</taxon>
        <taxon>Viridiplantae</taxon>
        <taxon>Streptophyta</taxon>
        <taxon>Embryophyta</taxon>
        <taxon>Tracheophyta</taxon>
        <taxon>Spermatophyta</taxon>
        <taxon>Magnoliopsida</taxon>
        <taxon>eudicotyledons</taxon>
        <taxon>Gunneridae</taxon>
        <taxon>Pentapetalae</taxon>
        <taxon>rosids</taxon>
        <taxon>fabids</taxon>
        <taxon>Malpighiales</taxon>
        <taxon>Salicaceae</taxon>
        <taxon>Saliceae</taxon>
        <taxon>Populus</taxon>
    </lineage>
</organism>
<dbReference type="FunFam" id="3.40.50.300:FF:000722">
    <property type="entry name" value="Dynamin-2B isoform A"/>
    <property type="match status" value="1"/>
</dbReference>
<dbReference type="Pfam" id="PF00350">
    <property type="entry name" value="Dynamin_N"/>
    <property type="match status" value="1"/>
</dbReference>
<sequence>MEAIDELAQLSESMRQASALLADEDIDETTSSSSRRSSTFLNVVALGNVGAGKSAVLNSLIGHPVLPTGENGATRAPISIELSRDSSLSSKSIILQIDSKNQQVSASALRHSLQERLSKGSSGRSRDEIYLKLRTSTAPPLKLIDLPGVDQRIVDDSMISEYVQHNDAILLVVIPATQAPEISSSRALRIAKEYDAESTRTVGVISKIDQAATESKALAAVQALLLNQGPPKTSDIPWVALIGQSVSIASAQSASAPENSLETAWRAESESLKSILTGAPPSKLGRVALVDALAGQIRSRMKLRLPNLLSGLQGKSQIVQDELVGLGEQMVSSSEGTRALALELCREFEDKFLLHLMGGEEMSEIRKITFRCGVCILMDVVPKPPGLVFKEFEPLWLLNVNRDFKEMKGNGWKVVASFEGNFPNRIKQLPLDRHFDINNVKRIVLEADGYQPYLISPEKGLRSLIKGVLELAKEPSKLCVDEVHRVLVDIVSSAANATPGLGRYPPFKREVVAIASSALDGFKNEAKKMVVALVDMERAFVPPQHFIRLVQRRMDRQRREDELKNKSSKKTATSPQTGVQQSGGSLKSMKDKSNQQDKDAQEGSALKTAGPGGEITAGFLLKKSGKTNGWSKRWFVLNEKSGKLGYTKKQEERHFRGVITLEECNIEEVSEEEETPSKSSKDKKANGPSSEKGPSLVFKITSRVQYKTVLKAHSAVVLKAESVADKVEWLNKLRNVIQSKGGQVIGESGPPMRHSMSDGSLDTIARRPADPEEELRWMSQEVRGYVEAVLNSLGANVPKAVVLCQVEKAKEDMLNQLYSSISAQSTARIEELLQEDQNAKRRRERYQKQSSLLSNLTRKLSIHDNRAAAASNWSDGGGGAESSPRTNGPSSGEDWRNAFDAAANGPADSFGGPSRSHSRRNSDPAQNGDVNSNSSRRTPTRMPPVPPQSGSSYRY</sequence>
<dbReference type="PANTHER" id="PTHR11566:SF57">
    <property type="entry name" value="DYNAMIN-2B"/>
    <property type="match status" value="1"/>
</dbReference>
<keyword evidence="6" id="KW-0505">Motor protein</keyword>
<dbReference type="OrthoDB" id="5562561at2759"/>
<evidence type="ECO:0000259" key="10">
    <source>
        <dbReference type="PROSITE" id="PS51718"/>
    </source>
</evidence>
<evidence type="ECO:0000313" key="12">
    <source>
        <dbReference type="Proteomes" id="UP000886885"/>
    </source>
</evidence>
<dbReference type="InterPro" id="IPR020850">
    <property type="entry name" value="GED_dom"/>
</dbReference>
<evidence type="ECO:0000256" key="1">
    <source>
        <dbReference type="ARBA" id="ARBA00011980"/>
    </source>
</evidence>
<gene>
    <name evidence="11" type="ORF">POTOM_016448</name>
</gene>
<keyword evidence="5" id="KW-0342">GTP-binding</keyword>
<dbReference type="InterPro" id="IPR003130">
    <property type="entry name" value="GED"/>
</dbReference>
<dbReference type="InterPro" id="IPR022812">
    <property type="entry name" value="Dynamin"/>
</dbReference>
<feature type="compositionally biased region" description="Polar residues" evidence="7">
    <location>
        <begin position="570"/>
        <end position="585"/>
    </location>
</feature>
<dbReference type="InterPro" id="IPR045063">
    <property type="entry name" value="Dynamin_N"/>
</dbReference>
<dbReference type="GO" id="GO:0005874">
    <property type="term" value="C:microtubule"/>
    <property type="evidence" value="ECO:0007669"/>
    <property type="project" value="UniProtKB-KW"/>
</dbReference>
<keyword evidence="2" id="KW-0493">Microtubule</keyword>
<protein>
    <recommendedName>
        <fullName evidence="1">dynamin GTPase</fullName>
        <ecNumber evidence="1">3.6.5.5</ecNumber>
    </recommendedName>
</protein>